<evidence type="ECO:0000256" key="3">
    <source>
        <dbReference type="ARBA" id="ARBA00022692"/>
    </source>
</evidence>
<dbReference type="AlphaFoldDB" id="A0A484CHI2"/>
<feature type="transmembrane region" description="Helical" evidence="7">
    <location>
        <begin position="94"/>
        <end position="117"/>
    </location>
</feature>
<name>A0A484CHI2_PERFV</name>
<reference evidence="8 9" key="1">
    <citation type="submission" date="2019-01" db="EMBL/GenBank/DDBJ databases">
        <title>A chromosome-scale genome assembly of the yellow perch, Perca flavescens.</title>
        <authorList>
            <person name="Feron R."/>
            <person name="Morvezen R."/>
            <person name="Bestin A."/>
            <person name="Haffray P."/>
            <person name="Klopp C."/>
            <person name="Zahm M."/>
            <person name="Cabau C."/>
            <person name="Roques C."/>
            <person name="Donnadieu C."/>
            <person name="Bouchez O."/>
            <person name="Christie M."/>
            <person name="Larson W."/>
            <person name="Guiguen Y."/>
        </authorList>
    </citation>
    <scope>NUCLEOTIDE SEQUENCE [LARGE SCALE GENOMIC DNA]</scope>
    <source>
        <strain evidence="8">YP-PL-M2</strain>
        <tissue evidence="8">Blood</tissue>
    </source>
</reference>
<keyword evidence="4 7" id="KW-1133">Transmembrane helix</keyword>
<evidence type="ECO:0000256" key="6">
    <source>
        <dbReference type="PIRSR" id="PIRSR604254-1"/>
    </source>
</evidence>
<dbReference type="GO" id="GO:0046872">
    <property type="term" value="F:metal ion binding"/>
    <property type="evidence" value="ECO:0007669"/>
    <property type="project" value="UniProtKB-KW"/>
</dbReference>
<comment type="subcellular location">
    <subcellularLocation>
        <location evidence="1">Membrane</location>
        <topology evidence="1">Multi-pass membrane protein</topology>
    </subcellularLocation>
</comment>
<keyword evidence="6" id="KW-0862">Zinc</keyword>
<feature type="transmembrane region" description="Helical" evidence="7">
    <location>
        <begin position="155"/>
        <end position="174"/>
    </location>
</feature>
<feature type="transmembrane region" description="Helical" evidence="7">
    <location>
        <begin position="7"/>
        <end position="25"/>
    </location>
</feature>
<evidence type="ECO:0000256" key="1">
    <source>
        <dbReference type="ARBA" id="ARBA00004141"/>
    </source>
</evidence>
<keyword evidence="5 7" id="KW-0472">Membrane</keyword>
<feature type="binding site" evidence="6">
    <location>
        <position position="196"/>
    </location>
    <ligand>
        <name>Zn(2+)</name>
        <dbReference type="ChEBI" id="CHEBI:29105"/>
    </ligand>
</feature>
<dbReference type="Pfam" id="PF03006">
    <property type="entry name" value="HlyIII"/>
    <property type="match status" value="1"/>
</dbReference>
<feature type="transmembrane region" description="Helical" evidence="7">
    <location>
        <begin position="194"/>
        <end position="211"/>
    </location>
</feature>
<feature type="binding site" evidence="6">
    <location>
        <position position="192"/>
    </location>
    <ligand>
        <name>Zn(2+)</name>
        <dbReference type="ChEBI" id="CHEBI:29105"/>
    </ligand>
</feature>
<dbReference type="GO" id="GO:0038023">
    <property type="term" value="F:signaling receptor activity"/>
    <property type="evidence" value="ECO:0007669"/>
    <property type="project" value="TreeGrafter"/>
</dbReference>
<evidence type="ECO:0000313" key="8">
    <source>
        <dbReference type="EMBL" id="TDH03252.1"/>
    </source>
</evidence>
<evidence type="ECO:0000256" key="2">
    <source>
        <dbReference type="ARBA" id="ARBA00007018"/>
    </source>
</evidence>
<dbReference type="PANTHER" id="PTHR20855">
    <property type="entry name" value="ADIPOR/PROGESTIN RECEPTOR-RELATED"/>
    <property type="match status" value="1"/>
</dbReference>
<comment type="caution">
    <text evidence="8">The sequence shown here is derived from an EMBL/GenBank/DDBJ whole genome shotgun (WGS) entry which is preliminary data.</text>
</comment>
<evidence type="ECO:0000256" key="5">
    <source>
        <dbReference type="ARBA" id="ARBA00023136"/>
    </source>
</evidence>
<protein>
    <recommendedName>
        <fullName evidence="10">Progestin and adipoQ receptor family member IVa</fullName>
    </recommendedName>
</protein>
<sequence>MQSCAHNSGIPLVCFLVLLPLHIPWSQISVTWLGVVHFLACLSPQLGSVLYHLFMNHEGGEPVYHTLLKLDVCGICMINTLGALPIVYSTLLCYPFIRTVALVVYILLSSHAIYCAVTARSSVRRLRSFAWQALFRFSFFLLRGVGLGGGSPTSLRHFLMMDALAVLGGVINIMRIPERFRPGLFDYWCNSHQIMHVLVVGSILYLHWGVLDDLLWINSYNCPSD</sequence>
<dbReference type="GO" id="GO:0016020">
    <property type="term" value="C:membrane"/>
    <property type="evidence" value="ECO:0007669"/>
    <property type="project" value="UniProtKB-SubCell"/>
</dbReference>
<organism evidence="8 9">
    <name type="scientific">Perca flavescens</name>
    <name type="common">American yellow perch</name>
    <name type="synonym">Morone flavescens</name>
    <dbReference type="NCBI Taxonomy" id="8167"/>
    <lineage>
        <taxon>Eukaryota</taxon>
        <taxon>Metazoa</taxon>
        <taxon>Chordata</taxon>
        <taxon>Craniata</taxon>
        <taxon>Vertebrata</taxon>
        <taxon>Euteleostomi</taxon>
        <taxon>Actinopterygii</taxon>
        <taxon>Neopterygii</taxon>
        <taxon>Teleostei</taxon>
        <taxon>Neoteleostei</taxon>
        <taxon>Acanthomorphata</taxon>
        <taxon>Eupercaria</taxon>
        <taxon>Perciformes</taxon>
        <taxon>Percoidei</taxon>
        <taxon>Percidae</taxon>
        <taxon>Percinae</taxon>
        <taxon>Perca</taxon>
    </lineage>
</organism>
<proteinExistence type="inferred from homology"/>
<keyword evidence="6" id="KW-0479">Metal-binding</keyword>
<keyword evidence="9" id="KW-1185">Reference proteome</keyword>
<dbReference type="Proteomes" id="UP000295070">
    <property type="component" value="Chromosome 15"/>
</dbReference>
<evidence type="ECO:0008006" key="10">
    <source>
        <dbReference type="Google" id="ProtNLM"/>
    </source>
</evidence>
<evidence type="ECO:0000256" key="7">
    <source>
        <dbReference type="SAM" id="Phobius"/>
    </source>
</evidence>
<dbReference type="EMBL" id="SCKG01000015">
    <property type="protein sequence ID" value="TDH03252.1"/>
    <property type="molecule type" value="Genomic_DNA"/>
</dbReference>
<evidence type="ECO:0000256" key="4">
    <source>
        <dbReference type="ARBA" id="ARBA00022989"/>
    </source>
</evidence>
<evidence type="ECO:0000313" key="9">
    <source>
        <dbReference type="Proteomes" id="UP000295070"/>
    </source>
</evidence>
<gene>
    <name evidence="8" type="ORF">EPR50_G00161270</name>
</gene>
<comment type="similarity">
    <text evidence="2">Belongs to the ADIPOR family.</text>
</comment>
<feature type="transmembrane region" description="Helical" evidence="7">
    <location>
        <begin position="129"/>
        <end position="149"/>
    </location>
</feature>
<dbReference type="PANTHER" id="PTHR20855:SF138">
    <property type="entry name" value="PROGESTIN AND ADIPOQ RECEPTOR FAMILY MEMBER 4"/>
    <property type="match status" value="1"/>
</dbReference>
<keyword evidence="3 7" id="KW-0812">Transmembrane</keyword>
<accession>A0A484CHI2</accession>
<dbReference type="InterPro" id="IPR004254">
    <property type="entry name" value="AdipoR/HlyIII-related"/>
</dbReference>
<dbReference type="STRING" id="8167.A0A484CHI2"/>
<feature type="binding site" evidence="6">
    <location>
        <position position="52"/>
    </location>
    <ligand>
        <name>Zn(2+)</name>
        <dbReference type="ChEBI" id="CHEBI:29105"/>
    </ligand>
</feature>